<dbReference type="InterPro" id="IPR040017">
    <property type="entry name" value="XPOT"/>
</dbReference>
<dbReference type="EMBL" id="JAOPHQ010003362">
    <property type="protein sequence ID" value="KAK0143604.1"/>
    <property type="molecule type" value="Genomic_DNA"/>
</dbReference>
<proteinExistence type="inferred from homology"/>
<dbReference type="InterPro" id="IPR011989">
    <property type="entry name" value="ARM-like"/>
</dbReference>
<keyword evidence="1" id="KW-0694">RNA-binding</keyword>
<gene>
    <name evidence="3" type="primary">xpot</name>
    <name evidence="3" type="ORF">N1851_018271</name>
</gene>
<keyword evidence="1" id="KW-0963">Cytoplasm</keyword>
<protein>
    <recommendedName>
        <fullName evidence="1">Exportin-T</fullName>
    </recommendedName>
    <alternativeName>
        <fullName evidence="1">Exportin(tRNA)</fullName>
    </alternativeName>
    <alternativeName>
        <fullName evidence="1">tRNA exportin</fullName>
    </alternativeName>
</protein>
<evidence type="ECO:0000259" key="2">
    <source>
        <dbReference type="Pfam" id="PF19282"/>
    </source>
</evidence>
<keyword evidence="1" id="KW-0539">Nucleus</keyword>
<dbReference type="GO" id="GO:0005737">
    <property type="term" value="C:cytoplasm"/>
    <property type="evidence" value="ECO:0007669"/>
    <property type="project" value="UniProtKB-SubCell"/>
</dbReference>
<name>A0AA47MP58_MERPO</name>
<dbReference type="Gene3D" id="1.25.10.10">
    <property type="entry name" value="Leucine-rich Repeat Variant"/>
    <property type="match status" value="1"/>
</dbReference>
<comment type="similarity">
    <text evidence="1">Belongs to the exportin family.</text>
</comment>
<accession>A0AA47MP58</accession>
<keyword evidence="4" id="KW-1185">Reference proteome</keyword>
<feature type="domain" description="Exportin-T C-terminal" evidence="2">
    <location>
        <begin position="3"/>
        <end position="579"/>
    </location>
</feature>
<comment type="caution">
    <text evidence="3">The sequence shown here is derived from an EMBL/GenBank/DDBJ whole genome shotgun (WGS) entry which is preliminary data.</text>
</comment>
<dbReference type="GO" id="GO:0071528">
    <property type="term" value="P:tRNA re-export from nucleus"/>
    <property type="evidence" value="ECO:0007669"/>
    <property type="project" value="UniProtKB-UniRule"/>
</dbReference>
<organism evidence="3 4">
    <name type="scientific">Merluccius polli</name>
    <name type="common">Benguela hake</name>
    <name type="synonym">Merluccius cadenati</name>
    <dbReference type="NCBI Taxonomy" id="89951"/>
    <lineage>
        <taxon>Eukaryota</taxon>
        <taxon>Metazoa</taxon>
        <taxon>Chordata</taxon>
        <taxon>Craniata</taxon>
        <taxon>Vertebrata</taxon>
        <taxon>Euteleostomi</taxon>
        <taxon>Actinopterygii</taxon>
        <taxon>Neopterygii</taxon>
        <taxon>Teleostei</taxon>
        <taxon>Neoteleostei</taxon>
        <taxon>Acanthomorphata</taxon>
        <taxon>Zeiogadaria</taxon>
        <taxon>Gadariae</taxon>
        <taxon>Gadiformes</taxon>
        <taxon>Gadoidei</taxon>
        <taxon>Merlucciidae</taxon>
        <taxon>Merluccius</taxon>
    </lineage>
</organism>
<reference evidence="3" key="1">
    <citation type="journal article" date="2023" name="Front. Mar. Sci.">
        <title>A new Merluccius polli reference genome to investigate the effects of global change in West African waters.</title>
        <authorList>
            <person name="Mateo J.L."/>
            <person name="Blanco-Fernandez C."/>
            <person name="Garcia-Vazquez E."/>
            <person name="Machado-Schiaffino G."/>
        </authorList>
    </citation>
    <scope>NUCLEOTIDE SEQUENCE</scope>
    <source>
        <strain evidence="3">C29</strain>
        <tissue evidence="3">Fin</tissue>
    </source>
</reference>
<evidence type="ECO:0000313" key="4">
    <source>
        <dbReference type="Proteomes" id="UP001174136"/>
    </source>
</evidence>
<dbReference type="InterPro" id="IPR016024">
    <property type="entry name" value="ARM-type_fold"/>
</dbReference>
<evidence type="ECO:0000313" key="3">
    <source>
        <dbReference type="EMBL" id="KAK0143604.1"/>
    </source>
</evidence>
<sequence length="580" mass="65625">MLAVMKKLTYDDEYNFENEGEDEAMFVEYRKQLKMLLDRLAQVSPDLLLEAVRRVFNNTMQNWQTANFMEVEVAIRLVYMLGEALPASHGAHFTGDVAKASMLQEMMRTLVSCGVSGYQHTSVSLEFFETVVRYEKFFLVEPHHIPVVLVAFLDQRGLRHSSPKVRSRVAYLFSRFVKTLHKHMNAFIEDILRQIQDLLELAPPENGFPALLTSDDQLFMFETAGILIVHGDSAAERKQGLMRSLLGPLMDAFRLLLDKLSRETEEERQAALADCLSHAVGFASRTSKAFSNKQTVKQCGCAEVYRDCLQTFLPALGCPVQRGPLRSSVRSFLHRMIICLEEEVLPFVPAASEHMLKDCEAKDLQEFIPLISQITAKFKGQVSPFLQQVFMPLVAAIFEILARPAEENDQTAALEKQMLRRSYFTFIQTIASSGMNEVMASQGAENIERVLFTIIQGAVDFPDPIAQKTCFIILSKLVELWGGKDGMVGFPDFVYKHIVPACFLAPLKPTFDLTDAQTILTLSECALTLKMIHIKRGPEFIQFLQQDYLPSLQVTPEITQELCQVLQQPDVKVLKNYIKG</sequence>
<dbReference type="GO" id="GO:0005643">
    <property type="term" value="C:nuclear pore"/>
    <property type="evidence" value="ECO:0007669"/>
    <property type="project" value="TreeGrafter"/>
</dbReference>
<dbReference type="Pfam" id="PF19282">
    <property type="entry name" value="Exportin-T"/>
    <property type="match status" value="1"/>
</dbReference>
<keyword evidence="1" id="KW-0820">tRNA-binding</keyword>
<dbReference type="PANTHER" id="PTHR15952:SF11">
    <property type="entry name" value="EXPORTIN-T"/>
    <property type="match status" value="1"/>
</dbReference>
<dbReference type="InterPro" id="IPR045546">
    <property type="entry name" value="Exportin-T_C"/>
</dbReference>
<dbReference type="GO" id="GO:0016363">
    <property type="term" value="C:nuclear matrix"/>
    <property type="evidence" value="ECO:0007669"/>
    <property type="project" value="TreeGrafter"/>
</dbReference>
<keyword evidence="1" id="KW-0813">Transport</keyword>
<evidence type="ECO:0000256" key="1">
    <source>
        <dbReference type="RuleBase" id="RU366037"/>
    </source>
</evidence>
<dbReference type="Proteomes" id="UP001174136">
    <property type="component" value="Unassembled WGS sequence"/>
</dbReference>
<dbReference type="PANTHER" id="PTHR15952">
    <property type="entry name" value="EXPORTIN-T/LOS1"/>
    <property type="match status" value="1"/>
</dbReference>
<dbReference type="GO" id="GO:0031267">
    <property type="term" value="F:small GTPase binding"/>
    <property type="evidence" value="ECO:0007669"/>
    <property type="project" value="InterPro"/>
</dbReference>
<dbReference type="SUPFAM" id="SSF48371">
    <property type="entry name" value="ARM repeat"/>
    <property type="match status" value="1"/>
</dbReference>
<dbReference type="AlphaFoldDB" id="A0AA47MP58"/>
<comment type="function">
    <text evidence="1">tRNA nucleus export receptor which facilitates tRNA translocation across the nuclear pore complex.</text>
</comment>
<dbReference type="GO" id="GO:0000049">
    <property type="term" value="F:tRNA binding"/>
    <property type="evidence" value="ECO:0007669"/>
    <property type="project" value="UniProtKB-UniRule"/>
</dbReference>
<comment type="subcellular location">
    <subcellularLocation>
        <location evidence="1">Nucleus</location>
    </subcellularLocation>
    <subcellularLocation>
        <location evidence="1">Cytoplasm</location>
    </subcellularLocation>
    <text evidence="1">Shuttles between the nucleus and the cytoplasm.</text>
</comment>